<evidence type="ECO:0000313" key="2">
    <source>
        <dbReference type="Proteomes" id="UP000518266"/>
    </source>
</evidence>
<gene>
    <name evidence="1" type="ORF">F7725_002697</name>
</gene>
<name>A0A7J5Y694_DISMA</name>
<dbReference type="AlphaFoldDB" id="A0A7J5Y694"/>
<accession>A0A7J5Y694</accession>
<dbReference type="Proteomes" id="UP000518266">
    <property type="component" value="Unassembled WGS sequence"/>
</dbReference>
<sequence>MILEPPSLRGGIQCRSTEDLVQSEILGVGGEGGATGDRQGPGPAALRAQTLNRYCEPSMSPLTVKLSPIPIGRIGSRVTRVQRFPPVSGDGGPSIFLSSSQLTVMASSVTPLTFGFSTCPGALREEGGTFNITHYIQSLATSGSLSRGSPTPNLFCAMMRKMYSCPAIRFSTVQTRSLGSLVTITQHIEPHLCGGLPDAVGGDQGVESGVGSVPLLDEERAAVVAHHLVDVLIVRDLHPLLGVVGGRFVPGLVLQQDGSHGAGGPALAHLVVGHHPELVLITLRQVLHPVREMAPRLTLLIFSLVGGSGGSAHKGGY</sequence>
<evidence type="ECO:0000313" key="1">
    <source>
        <dbReference type="EMBL" id="KAF3843848.1"/>
    </source>
</evidence>
<protein>
    <submittedName>
        <fullName evidence="1">Uncharacterized protein</fullName>
    </submittedName>
</protein>
<organism evidence="1 2">
    <name type="scientific">Dissostichus mawsoni</name>
    <name type="common">Antarctic cod</name>
    <dbReference type="NCBI Taxonomy" id="36200"/>
    <lineage>
        <taxon>Eukaryota</taxon>
        <taxon>Metazoa</taxon>
        <taxon>Chordata</taxon>
        <taxon>Craniata</taxon>
        <taxon>Vertebrata</taxon>
        <taxon>Euteleostomi</taxon>
        <taxon>Actinopterygii</taxon>
        <taxon>Neopterygii</taxon>
        <taxon>Teleostei</taxon>
        <taxon>Neoteleostei</taxon>
        <taxon>Acanthomorphata</taxon>
        <taxon>Eupercaria</taxon>
        <taxon>Perciformes</taxon>
        <taxon>Notothenioidei</taxon>
        <taxon>Nototheniidae</taxon>
        <taxon>Dissostichus</taxon>
    </lineage>
</organism>
<dbReference type="EMBL" id="JAAKFY010000018">
    <property type="protein sequence ID" value="KAF3843848.1"/>
    <property type="molecule type" value="Genomic_DNA"/>
</dbReference>
<comment type="caution">
    <text evidence="1">The sequence shown here is derived from an EMBL/GenBank/DDBJ whole genome shotgun (WGS) entry which is preliminary data.</text>
</comment>
<keyword evidence="2" id="KW-1185">Reference proteome</keyword>
<proteinExistence type="predicted"/>
<reference evidence="1 2" key="1">
    <citation type="submission" date="2020-03" db="EMBL/GenBank/DDBJ databases">
        <title>Dissostichus mawsoni Genome sequencing and assembly.</title>
        <authorList>
            <person name="Park H."/>
        </authorList>
    </citation>
    <scope>NUCLEOTIDE SEQUENCE [LARGE SCALE GENOMIC DNA]</scope>
    <source>
        <strain evidence="1">DM0001</strain>
        <tissue evidence="1">Muscle</tissue>
    </source>
</reference>